<dbReference type="CDD" id="cd07989">
    <property type="entry name" value="LPLAT_AGPAT-like"/>
    <property type="match status" value="1"/>
</dbReference>
<dbReference type="AlphaFoldDB" id="A0A9X9XJA2"/>
<reference evidence="5" key="2">
    <citation type="journal article" date="2021" name="Syst. Appl. Microbiol.">
        <title>Roseomonas hellenica sp. nov., isolated from roots of wild-growing Alkanna tinctoria.</title>
        <authorList>
            <person name="Rat A."/>
            <person name="Naranjo H.D."/>
            <person name="Lebbe L."/>
            <person name="Cnockaert M."/>
            <person name="Krigas N."/>
            <person name="Grigoriadou K."/>
            <person name="Maloupa E."/>
            <person name="Willems A."/>
        </authorList>
    </citation>
    <scope>NUCLEOTIDE SEQUENCE</scope>
    <source>
        <strain evidence="5">LMG 31228</strain>
    </source>
</reference>
<dbReference type="GO" id="GO:0003841">
    <property type="term" value="F:1-acylglycerol-3-phosphate O-acyltransferase activity"/>
    <property type="evidence" value="ECO:0007669"/>
    <property type="project" value="TreeGrafter"/>
</dbReference>
<feature type="domain" description="Phospholipid/glycerol acyltransferase" evidence="4">
    <location>
        <begin position="64"/>
        <end position="183"/>
    </location>
</feature>
<protein>
    <submittedName>
        <fullName evidence="5">1-acyl-sn-glycerol-3-phosphate acyltransferase</fullName>
    </submittedName>
</protein>
<keyword evidence="6" id="KW-1185">Reference proteome</keyword>
<evidence type="ECO:0000256" key="3">
    <source>
        <dbReference type="ARBA" id="ARBA00023315"/>
    </source>
</evidence>
<keyword evidence="3 5" id="KW-0012">Acyltransferase</keyword>
<dbReference type="PANTHER" id="PTHR10434">
    <property type="entry name" value="1-ACYL-SN-GLYCEROL-3-PHOSPHATE ACYLTRANSFERASE"/>
    <property type="match status" value="1"/>
</dbReference>
<dbReference type="SUPFAM" id="SSF69593">
    <property type="entry name" value="Glycerol-3-phosphate (1)-acyltransferase"/>
    <property type="match status" value="1"/>
</dbReference>
<comment type="pathway">
    <text evidence="1">Lipid metabolism.</text>
</comment>
<evidence type="ECO:0000313" key="5">
    <source>
        <dbReference type="EMBL" id="MBR0683788.1"/>
    </source>
</evidence>
<sequence length="251" mass="27196">MEWKLRPARDHGLPAEERLRSLSRERGLGSLLLGSAWRAALRGYLAAFHRLQVTGRDHLPPPPFVLIANHSSHLDALTLSAVLRGEAARRAHALAAGDTFFTSTLSSAFAAYAVNALPVWRKRTKSGELATLRERLVEDRLVYILFPEGTRARDGAMAPFQPGIGVLVAGTEVPVVPCFLEGCHAAWPPTRSWPRPGRLRLRIGAPLRFADLPATRAGWEEAARRCEAAVRALSPPVAAAGSPPPVGPSPR</sequence>
<gene>
    <name evidence="5" type="ORF">GXW74_25145</name>
</gene>
<proteinExistence type="predicted"/>
<evidence type="ECO:0000313" key="6">
    <source>
        <dbReference type="Proteomes" id="UP001138709"/>
    </source>
</evidence>
<keyword evidence="2" id="KW-0808">Transferase</keyword>
<evidence type="ECO:0000256" key="1">
    <source>
        <dbReference type="ARBA" id="ARBA00005189"/>
    </source>
</evidence>
<accession>A0A9X9XJA2</accession>
<dbReference type="EMBL" id="JAAEDL010000041">
    <property type="protein sequence ID" value="MBR0683788.1"/>
    <property type="molecule type" value="Genomic_DNA"/>
</dbReference>
<name>A0A9X9XJA2_9PROT</name>
<dbReference type="Proteomes" id="UP001138709">
    <property type="component" value="Unassembled WGS sequence"/>
</dbReference>
<dbReference type="PANTHER" id="PTHR10434:SF11">
    <property type="entry name" value="1-ACYL-SN-GLYCEROL-3-PHOSPHATE ACYLTRANSFERASE"/>
    <property type="match status" value="1"/>
</dbReference>
<dbReference type="RefSeq" id="WP_211849351.1">
    <property type="nucleotide sequence ID" value="NZ_JAAEDL010000041.1"/>
</dbReference>
<dbReference type="GO" id="GO:0006654">
    <property type="term" value="P:phosphatidic acid biosynthetic process"/>
    <property type="evidence" value="ECO:0007669"/>
    <property type="project" value="TreeGrafter"/>
</dbReference>
<comment type="caution">
    <text evidence="5">The sequence shown here is derived from an EMBL/GenBank/DDBJ whole genome shotgun (WGS) entry which is preliminary data.</text>
</comment>
<reference evidence="5" key="1">
    <citation type="submission" date="2020-01" db="EMBL/GenBank/DDBJ databases">
        <authorList>
            <person name="Rat A."/>
        </authorList>
    </citation>
    <scope>NUCLEOTIDE SEQUENCE</scope>
    <source>
        <strain evidence="5">LMG 31228</strain>
    </source>
</reference>
<evidence type="ECO:0000259" key="4">
    <source>
        <dbReference type="SMART" id="SM00563"/>
    </source>
</evidence>
<evidence type="ECO:0000256" key="2">
    <source>
        <dbReference type="ARBA" id="ARBA00022679"/>
    </source>
</evidence>
<dbReference type="SMART" id="SM00563">
    <property type="entry name" value="PlsC"/>
    <property type="match status" value="1"/>
</dbReference>
<organism evidence="5 6">
    <name type="scientific">Neoroseomonas eburnea</name>
    <dbReference type="NCBI Taxonomy" id="1346889"/>
    <lineage>
        <taxon>Bacteria</taxon>
        <taxon>Pseudomonadati</taxon>
        <taxon>Pseudomonadota</taxon>
        <taxon>Alphaproteobacteria</taxon>
        <taxon>Acetobacterales</taxon>
        <taxon>Acetobacteraceae</taxon>
        <taxon>Neoroseomonas</taxon>
    </lineage>
</organism>
<dbReference type="Pfam" id="PF01553">
    <property type="entry name" value="Acyltransferase"/>
    <property type="match status" value="1"/>
</dbReference>
<dbReference type="InterPro" id="IPR002123">
    <property type="entry name" value="Plipid/glycerol_acylTrfase"/>
</dbReference>